<dbReference type="AlphaFoldDB" id="A0A6B0R481"/>
<reference evidence="2" key="1">
    <citation type="submission" date="2019-10" db="EMBL/GenBank/DDBJ databases">
        <title>The sequence and de novo assembly of the wild yak genome.</title>
        <authorList>
            <person name="Liu Y."/>
        </authorList>
    </citation>
    <scope>NUCLEOTIDE SEQUENCE [LARGE SCALE GENOMIC DNA]</scope>
    <source>
        <strain evidence="2">WY2019</strain>
    </source>
</reference>
<keyword evidence="3" id="KW-1185">Reference proteome</keyword>
<protein>
    <submittedName>
        <fullName evidence="2">Uncharacterized protein</fullName>
    </submittedName>
</protein>
<feature type="region of interest" description="Disordered" evidence="1">
    <location>
        <begin position="1"/>
        <end position="25"/>
    </location>
</feature>
<gene>
    <name evidence="2" type="ORF">E5288_WYG012089</name>
</gene>
<feature type="compositionally biased region" description="Basic and acidic residues" evidence="1">
    <location>
        <begin position="1"/>
        <end position="12"/>
    </location>
</feature>
<dbReference type="EMBL" id="VBQZ03000019">
    <property type="protein sequence ID" value="MXQ84102.1"/>
    <property type="molecule type" value="Genomic_DNA"/>
</dbReference>
<sequence>MSDDAERLEENGAYKGNQRAESTAGQCIAGRSEKAGIHLVMWSVRTQNQRAVKKTVQQVPKVTTEAIRTQIDVVNDQKTFQRFSQRTSGLAAETCKLTDTPYVEEKTLCIHTANRRLLPLLIFDDVMEAMVFNQTSFQGGPADVTQQQPCSIWNSLACKRQLPPAFFLDVVVRSVQSCSGSMFQTLRFTETGSVLPEDWIHRQLPWLNNAANLVFCCPQLADFGKPSADQLCQTDSKTDLLVMPVKFMQLTEEKRMISLK</sequence>
<evidence type="ECO:0000313" key="3">
    <source>
        <dbReference type="Proteomes" id="UP000322234"/>
    </source>
</evidence>
<accession>A0A6B0R481</accession>
<proteinExistence type="predicted"/>
<evidence type="ECO:0000256" key="1">
    <source>
        <dbReference type="SAM" id="MobiDB-lite"/>
    </source>
</evidence>
<dbReference type="Proteomes" id="UP000322234">
    <property type="component" value="Unassembled WGS sequence"/>
</dbReference>
<name>A0A6B0R481_9CETA</name>
<organism evidence="2 3">
    <name type="scientific">Bos mutus</name>
    <name type="common">wild yak</name>
    <dbReference type="NCBI Taxonomy" id="72004"/>
    <lineage>
        <taxon>Eukaryota</taxon>
        <taxon>Metazoa</taxon>
        <taxon>Chordata</taxon>
        <taxon>Craniata</taxon>
        <taxon>Vertebrata</taxon>
        <taxon>Euteleostomi</taxon>
        <taxon>Mammalia</taxon>
        <taxon>Eutheria</taxon>
        <taxon>Laurasiatheria</taxon>
        <taxon>Artiodactyla</taxon>
        <taxon>Ruminantia</taxon>
        <taxon>Pecora</taxon>
        <taxon>Bovidae</taxon>
        <taxon>Bovinae</taxon>
        <taxon>Bos</taxon>
    </lineage>
</organism>
<comment type="caution">
    <text evidence="2">The sequence shown here is derived from an EMBL/GenBank/DDBJ whole genome shotgun (WGS) entry which is preliminary data.</text>
</comment>
<evidence type="ECO:0000313" key="2">
    <source>
        <dbReference type="EMBL" id="MXQ84102.1"/>
    </source>
</evidence>